<dbReference type="Pfam" id="PF13459">
    <property type="entry name" value="Fer4_15"/>
    <property type="match status" value="1"/>
</dbReference>
<evidence type="ECO:0000256" key="5">
    <source>
        <dbReference type="ARBA" id="ARBA00023004"/>
    </source>
</evidence>
<dbReference type="SUPFAM" id="SSF54862">
    <property type="entry name" value="4Fe-4S ferredoxins"/>
    <property type="match status" value="1"/>
</dbReference>
<evidence type="ECO:0000256" key="6">
    <source>
        <dbReference type="ARBA" id="ARBA00023014"/>
    </source>
</evidence>
<reference evidence="10 11" key="1">
    <citation type="submission" date="2019-11" db="EMBL/GenBank/DDBJ databases">
        <title>Acidiferrimicrobium australis gen. nov., sp. nov., an acidophilic and obligately heterotrophic, member of the Actinobacteria that catalyses dissimilatory oxido- reduction of iron isolated from metal-rich acidic water in Chile.</title>
        <authorList>
            <person name="Gonzalez D."/>
            <person name="Huber K."/>
            <person name="Hedrich S."/>
            <person name="Rojas-Villalobos C."/>
            <person name="Quatrini R."/>
            <person name="Dinamarca M.A."/>
            <person name="Schwarz A."/>
            <person name="Canales C."/>
            <person name="Nancucheo I."/>
        </authorList>
    </citation>
    <scope>NUCLEOTIDE SEQUENCE [LARGE SCALE GENOMIC DNA]</scope>
    <source>
        <strain evidence="10 11">USS-CCA1</strain>
    </source>
</reference>
<protein>
    <recommendedName>
        <fullName evidence="8">Ferredoxin</fullName>
    </recommendedName>
</protein>
<feature type="domain" description="4Fe-4S ferredoxin-type" evidence="9">
    <location>
        <begin position="1"/>
        <end position="29"/>
    </location>
</feature>
<proteinExistence type="predicted"/>
<dbReference type="PANTHER" id="PTHR36923">
    <property type="entry name" value="FERREDOXIN"/>
    <property type="match status" value="1"/>
</dbReference>
<comment type="caution">
    <text evidence="10">The sequence shown here is derived from an EMBL/GenBank/DDBJ whole genome shotgun (WGS) entry which is preliminary data.</text>
</comment>
<sequence>MRVRIDQERCQGHGRCYALAPEVFAADDDGFAEVVTDPVPPGLEERTRLAARNCPEEAVVVEG</sequence>
<evidence type="ECO:0000256" key="8">
    <source>
        <dbReference type="RuleBase" id="RU368020"/>
    </source>
</evidence>
<evidence type="ECO:0000256" key="4">
    <source>
        <dbReference type="ARBA" id="ARBA00022982"/>
    </source>
</evidence>
<dbReference type="InterPro" id="IPR051269">
    <property type="entry name" value="Fe-S_cluster_ET"/>
</dbReference>
<keyword evidence="5 8" id="KW-0408">Iron</keyword>
<organism evidence="10 11">
    <name type="scientific">Acidiferrimicrobium australe</name>
    <dbReference type="NCBI Taxonomy" id="2664430"/>
    <lineage>
        <taxon>Bacteria</taxon>
        <taxon>Bacillati</taxon>
        <taxon>Actinomycetota</taxon>
        <taxon>Acidimicrobiia</taxon>
        <taxon>Acidimicrobiales</taxon>
        <taxon>Acidimicrobiaceae</taxon>
        <taxon>Acidiferrimicrobium</taxon>
    </lineage>
</organism>
<evidence type="ECO:0000256" key="2">
    <source>
        <dbReference type="ARBA" id="ARBA00022448"/>
    </source>
</evidence>
<comment type="cofactor">
    <cofactor evidence="1">
        <name>[3Fe-4S] cluster</name>
        <dbReference type="ChEBI" id="CHEBI:21137"/>
    </cofactor>
</comment>
<name>A0ABW9QXK6_9ACTN</name>
<comment type="function">
    <text evidence="8">Ferredoxins are iron-sulfur proteins that transfer electrons in a wide variety of metabolic reactions.</text>
</comment>
<evidence type="ECO:0000313" key="11">
    <source>
        <dbReference type="Proteomes" id="UP000437736"/>
    </source>
</evidence>
<accession>A0ABW9QXK6</accession>
<keyword evidence="4 8" id="KW-0249">Electron transport</keyword>
<dbReference type="PRINTS" id="PR00352">
    <property type="entry name" value="3FE4SFRDOXIN"/>
</dbReference>
<evidence type="ECO:0000256" key="1">
    <source>
        <dbReference type="ARBA" id="ARBA00001927"/>
    </source>
</evidence>
<dbReference type="InterPro" id="IPR001080">
    <property type="entry name" value="3Fe4S_ferredoxin"/>
</dbReference>
<dbReference type="EMBL" id="WJHE01000986">
    <property type="protein sequence ID" value="MST34402.1"/>
    <property type="molecule type" value="Genomic_DNA"/>
</dbReference>
<keyword evidence="3 8" id="KW-0479">Metal-binding</keyword>
<dbReference type="InterPro" id="IPR017896">
    <property type="entry name" value="4Fe4S_Fe-S-bd"/>
</dbReference>
<keyword evidence="11" id="KW-1185">Reference proteome</keyword>
<gene>
    <name evidence="10" type="ORF">GHK86_16955</name>
</gene>
<dbReference type="Proteomes" id="UP000437736">
    <property type="component" value="Unassembled WGS sequence"/>
</dbReference>
<evidence type="ECO:0000259" key="9">
    <source>
        <dbReference type="PROSITE" id="PS51379"/>
    </source>
</evidence>
<keyword evidence="7" id="KW-0003">3Fe-4S</keyword>
<dbReference type="Gene3D" id="3.30.70.20">
    <property type="match status" value="1"/>
</dbReference>
<evidence type="ECO:0000256" key="7">
    <source>
        <dbReference type="ARBA" id="ARBA00023291"/>
    </source>
</evidence>
<dbReference type="PROSITE" id="PS51379">
    <property type="entry name" value="4FE4S_FER_2"/>
    <property type="match status" value="1"/>
</dbReference>
<dbReference type="PANTHER" id="PTHR36923:SF3">
    <property type="entry name" value="FERREDOXIN"/>
    <property type="match status" value="1"/>
</dbReference>
<evidence type="ECO:0000256" key="3">
    <source>
        <dbReference type="ARBA" id="ARBA00022723"/>
    </source>
</evidence>
<evidence type="ECO:0000313" key="10">
    <source>
        <dbReference type="EMBL" id="MST34402.1"/>
    </source>
</evidence>
<keyword evidence="6 8" id="KW-0411">Iron-sulfur</keyword>
<keyword evidence="2 8" id="KW-0813">Transport</keyword>